<dbReference type="PRINTS" id="PR00034">
    <property type="entry name" value="HTHCRP"/>
</dbReference>
<proteinExistence type="predicted"/>
<dbReference type="SUPFAM" id="SSF51206">
    <property type="entry name" value="cAMP-binding domain-like"/>
    <property type="match status" value="1"/>
</dbReference>
<evidence type="ECO:0000259" key="4">
    <source>
        <dbReference type="PROSITE" id="PS50042"/>
    </source>
</evidence>
<protein>
    <submittedName>
        <fullName evidence="6">Fumarate/nitrate reduction transcriptional regulator Fnr</fullName>
    </submittedName>
</protein>
<dbReference type="PANTHER" id="PTHR24567">
    <property type="entry name" value="CRP FAMILY TRANSCRIPTIONAL REGULATORY PROTEIN"/>
    <property type="match status" value="1"/>
</dbReference>
<organism evidence="6 7">
    <name type="scientific">Rugamonas brunnea</name>
    <dbReference type="NCBI Taxonomy" id="2758569"/>
    <lineage>
        <taxon>Bacteria</taxon>
        <taxon>Pseudomonadati</taxon>
        <taxon>Pseudomonadota</taxon>
        <taxon>Betaproteobacteria</taxon>
        <taxon>Burkholderiales</taxon>
        <taxon>Oxalobacteraceae</taxon>
        <taxon>Telluria group</taxon>
        <taxon>Rugamonas</taxon>
    </lineage>
</organism>
<dbReference type="RefSeq" id="WP_182160874.1">
    <property type="nucleotide sequence ID" value="NZ_JACEZT010000003.1"/>
</dbReference>
<dbReference type="PROSITE" id="PS50042">
    <property type="entry name" value="CNMP_BINDING_3"/>
    <property type="match status" value="1"/>
</dbReference>
<comment type="caution">
    <text evidence="6">The sequence shown here is derived from an EMBL/GenBank/DDBJ whole genome shotgun (WGS) entry which is preliminary data.</text>
</comment>
<evidence type="ECO:0000313" key="6">
    <source>
        <dbReference type="EMBL" id="MBA5636752.1"/>
    </source>
</evidence>
<dbReference type="SUPFAM" id="SSF46785">
    <property type="entry name" value="Winged helix' DNA-binding domain"/>
    <property type="match status" value="1"/>
</dbReference>
<dbReference type="InterPro" id="IPR018490">
    <property type="entry name" value="cNMP-bd_dom_sf"/>
</dbReference>
<dbReference type="InterPro" id="IPR050397">
    <property type="entry name" value="Env_Response_Regulators"/>
</dbReference>
<dbReference type="NCBIfam" id="NF008365">
    <property type="entry name" value="PRK11161.1"/>
    <property type="match status" value="1"/>
</dbReference>
<dbReference type="FunFam" id="2.60.120.10:FF:000004">
    <property type="entry name" value="Fumarate/nitrate reduction transcriptional regulator Fnr"/>
    <property type="match status" value="1"/>
</dbReference>
<dbReference type="CDD" id="cd00092">
    <property type="entry name" value="HTH_CRP"/>
    <property type="match status" value="1"/>
</dbReference>
<keyword evidence="1" id="KW-0805">Transcription regulation</keyword>
<dbReference type="Pfam" id="PF13545">
    <property type="entry name" value="HTH_Crp_2"/>
    <property type="match status" value="1"/>
</dbReference>
<evidence type="ECO:0000313" key="7">
    <source>
        <dbReference type="Proteomes" id="UP000534388"/>
    </source>
</evidence>
<name>A0A7W2EQH3_9BURK</name>
<dbReference type="InterPro" id="IPR000595">
    <property type="entry name" value="cNMP-bd_dom"/>
</dbReference>
<dbReference type="Gene3D" id="1.10.10.10">
    <property type="entry name" value="Winged helix-like DNA-binding domain superfamily/Winged helix DNA-binding domain"/>
    <property type="match status" value="1"/>
</dbReference>
<keyword evidence="7" id="KW-1185">Reference proteome</keyword>
<dbReference type="AlphaFoldDB" id="A0A7W2EQH3"/>
<dbReference type="InterPro" id="IPR012318">
    <property type="entry name" value="HTH_CRP"/>
</dbReference>
<feature type="domain" description="HTH crp-type" evidence="5">
    <location>
        <begin position="166"/>
        <end position="239"/>
    </location>
</feature>
<dbReference type="PROSITE" id="PS00042">
    <property type="entry name" value="HTH_CRP_1"/>
    <property type="match status" value="1"/>
</dbReference>
<dbReference type="GO" id="GO:0003700">
    <property type="term" value="F:DNA-binding transcription factor activity"/>
    <property type="evidence" value="ECO:0007669"/>
    <property type="project" value="InterPro"/>
</dbReference>
<evidence type="ECO:0000259" key="5">
    <source>
        <dbReference type="PROSITE" id="PS51063"/>
    </source>
</evidence>
<dbReference type="CDD" id="cd00038">
    <property type="entry name" value="CAP_ED"/>
    <property type="match status" value="1"/>
</dbReference>
<dbReference type="FunFam" id="1.10.10.10:FF:000028">
    <property type="entry name" value="Fumarate/nitrate reduction transcriptional regulator Fnr"/>
    <property type="match status" value="1"/>
</dbReference>
<evidence type="ECO:0000256" key="3">
    <source>
        <dbReference type="ARBA" id="ARBA00023163"/>
    </source>
</evidence>
<feature type="domain" description="Cyclic nucleotide-binding" evidence="4">
    <location>
        <begin position="32"/>
        <end position="152"/>
    </location>
</feature>
<dbReference type="SMART" id="SM00419">
    <property type="entry name" value="HTH_CRP"/>
    <property type="match status" value="1"/>
</dbReference>
<dbReference type="GO" id="GO:0003677">
    <property type="term" value="F:DNA binding"/>
    <property type="evidence" value="ECO:0007669"/>
    <property type="project" value="UniProtKB-KW"/>
</dbReference>
<dbReference type="SMART" id="SM00100">
    <property type="entry name" value="cNMP"/>
    <property type="match status" value="1"/>
</dbReference>
<dbReference type="GO" id="GO:0005829">
    <property type="term" value="C:cytosol"/>
    <property type="evidence" value="ECO:0007669"/>
    <property type="project" value="TreeGrafter"/>
</dbReference>
<sequence>MIQALPSLVLPGVSVEALRARCSSCSMHQLCLPMGLDTADMERLDQIIGRRRKVPRGATLFRIGDPFASLYAIRLGHFKTFQVNPDGAEQITGFQMSGELLGMDAISTDRHHCNSIALEDSEVCEIPFGSLQQLLVDMPTLLRHFHRMMSQEITREQSVMLLLGNMQATQRFAAFLVNLSSRYEARGYSATTFQLRMTREEIGNYLGLTIESVSRLLSKFKKEGMLRVSNREIELLNPAMLKAITAGTRTCG</sequence>
<dbReference type="Pfam" id="PF00027">
    <property type="entry name" value="cNMP_binding"/>
    <property type="match status" value="1"/>
</dbReference>
<keyword evidence="2" id="KW-0238">DNA-binding</keyword>
<dbReference type="InterPro" id="IPR036390">
    <property type="entry name" value="WH_DNA-bd_sf"/>
</dbReference>
<evidence type="ECO:0000256" key="2">
    <source>
        <dbReference type="ARBA" id="ARBA00023125"/>
    </source>
</evidence>
<gene>
    <name evidence="6" type="primary">fnr</name>
    <name evidence="6" type="ORF">H3H37_06750</name>
</gene>
<dbReference type="InterPro" id="IPR036388">
    <property type="entry name" value="WH-like_DNA-bd_sf"/>
</dbReference>
<dbReference type="PANTHER" id="PTHR24567:SF75">
    <property type="entry name" value="FUMARATE AND NITRATE REDUCTION REGULATORY PROTEIN"/>
    <property type="match status" value="1"/>
</dbReference>
<reference evidence="6 7" key="1">
    <citation type="submission" date="2020-07" db="EMBL/GenBank/DDBJ databases">
        <title>Novel species isolated from subtropical streams in China.</title>
        <authorList>
            <person name="Lu H."/>
        </authorList>
    </citation>
    <scope>NUCLEOTIDE SEQUENCE [LARGE SCALE GENOMIC DNA]</scope>
    <source>
        <strain evidence="6 7">LX20W</strain>
    </source>
</reference>
<dbReference type="InterPro" id="IPR018335">
    <property type="entry name" value="Tscrpt_reg_HTH_Crp-type_CS"/>
</dbReference>
<dbReference type="InterPro" id="IPR014710">
    <property type="entry name" value="RmlC-like_jellyroll"/>
</dbReference>
<dbReference type="Proteomes" id="UP000534388">
    <property type="component" value="Unassembled WGS sequence"/>
</dbReference>
<evidence type="ECO:0000256" key="1">
    <source>
        <dbReference type="ARBA" id="ARBA00023015"/>
    </source>
</evidence>
<dbReference type="Gene3D" id="2.60.120.10">
    <property type="entry name" value="Jelly Rolls"/>
    <property type="match status" value="1"/>
</dbReference>
<keyword evidence="3" id="KW-0804">Transcription</keyword>
<dbReference type="EMBL" id="JACEZT010000003">
    <property type="protein sequence ID" value="MBA5636752.1"/>
    <property type="molecule type" value="Genomic_DNA"/>
</dbReference>
<accession>A0A7W2EQH3</accession>
<dbReference type="PROSITE" id="PS51063">
    <property type="entry name" value="HTH_CRP_2"/>
    <property type="match status" value="1"/>
</dbReference>